<feature type="compositionally biased region" description="Polar residues" evidence="1">
    <location>
        <begin position="212"/>
        <end position="221"/>
    </location>
</feature>
<evidence type="ECO:0000313" key="3">
    <source>
        <dbReference type="EMBL" id="KAL0955176.1"/>
    </source>
</evidence>
<dbReference type="InterPro" id="IPR052935">
    <property type="entry name" value="Mg2+_PAP"/>
</dbReference>
<feature type="region of interest" description="Disordered" evidence="1">
    <location>
        <begin position="194"/>
        <end position="221"/>
    </location>
</feature>
<proteinExistence type="predicted"/>
<feature type="domain" description="Phosphatidate phosphatase APP1 catalytic" evidence="2">
    <location>
        <begin position="402"/>
        <end position="552"/>
    </location>
</feature>
<evidence type="ECO:0000313" key="4">
    <source>
        <dbReference type="Proteomes" id="UP001556367"/>
    </source>
</evidence>
<feature type="compositionally biased region" description="Polar residues" evidence="1">
    <location>
        <begin position="712"/>
        <end position="721"/>
    </location>
</feature>
<protein>
    <recommendedName>
        <fullName evidence="2">Phosphatidate phosphatase APP1 catalytic domain-containing protein</fullName>
    </recommendedName>
</protein>
<name>A0ABR3JHX0_9AGAR</name>
<evidence type="ECO:0000259" key="2">
    <source>
        <dbReference type="Pfam" id="PF09949"/>
    </source>
</evidence>
<organism evidence="3 4">
    <name type="scientific">Hohenbuehelia grisea</name>
    <dbReference type="NCBI Taxonomy" id="104357"/>
    <lineage>
        <taxon>Eukaryota</taxon>
        <taxon>Fungi</taxon>
        <taxon>Dikarya</taxon>
        <taxon>Basidiomycota</taxon>
        <taxon>Agaricomycotina</taxon>
        <taxon>Agaricomycetes</taxon>
        <taxon>Agaricomycetidae</taxon>
        <taxon>Agaricales</taxon>
        <taxon>Pleurotineae</taxon>
        <taxon>Pleurotaceae</taxon>
        <taxon>Hohenbuehelia</taxon>
    </lineage>
</organism>
<dbReference type="EMBL" id="JASNQZ010000007">
    <property type="protein sequence ID" value="KAL0955176.1"/>
    <property type="molecule type" value="Genomic_DNA"/>
</dbReference>
<evidence type="ECO:0000256" key="1">
    <source>
        <dbReference type="SAM" id="MobiDB-lite"/>
    </source>
</evidence>
<dbReference type="PANTHER" id="PTHR28208">
    <property type="entry name" value="PHOSPHATIDATE PHOSPHATASE APP1"/>
    <property type="match status" value="1"/>
</dbReference>
<dbReference type="Proteomes" id="UP001556367">
    <property type="component" value="Unassembled WGS sequence"/>
</dbReference>
<comment type="caution">
    <text evidence="3">The sequence shown here is derived from an EMBL/GenBank/DDBJ whole genome shotgun (WGS) entry which is preliminary data.</text>
</comment>
<dbReference type="PANTHER" id="PTHR28208:SF3">
    <property type="entry name" value="PHOSPHATIDATE PHOSPHATASE APP1"/>
    <property type="match status" value="1"/>
</dbReference>
<gene>
    <name evidence="3" type="ORF">HGRIS_004084</name>
</gene>
<accession>A0ABR3JHX0</accession>
<dbReference type="Pfam" id="PF09949">
    <property type="entry name" value="APP1_cat"/>
    <property type="match status" value="1"/>
</dbReference>
<feature type="compositionally biased region" description="Low complexity" evidence="1">
    <location>
        <begin position="344"/>
        <end position="359"/>
    </location>
</feature>
<keyword evidence="4" id="KW-1185">Reference proteome</keyword>
<feature type="region of interest" description="Disordered" evidence="1">
    <location>
        <begin position="338"/>
        <end position="368"/>
    </location>
</feature>
<sequence>MTGEMSSTPGWKSLAVASSRRGLSSLRDIKQSLQQSLQAEQNGTDADARQGWREWAGQKIRRRNQGLEITTASGERISLFPGWAARRYRRAGSEELPEAFEVDVHVAGFASSQRAPENASRSQRAFVRLAKGFASLPKLMADVADPELEPPEPPVPPLSKSTEDLLANVHLPPRPSVINEDYEVQALEEVFQKASRNDDSPLESLPPTPSSAGQEKQPSLSSAVAADLRQLHLNLETRLLPFWSSVLAGRTVRINLYAAPRHNENAQGVKDNGLVDMMQESFSHGPVVSREVTTGVDGSFVGRFTINWEELCEHPGALHIAFGDSLIEHDLLVSAELLPPSTPPSSASSSASDASTHSARLPAPGSKPRYDRMYMDPAKYAPTPLPPTASATIRMPLTHSPIRIISDIDDTVKRADILSGARAVFHTVFVKELKDIIIPGMGEWYMSMFKRGVRFHYVSNGPFELLPVISEFFEVSNLPPGSIKLKSYSGRSLFNGLLSAPATRKRAGIQEILDSFPESRFLLVGDSGEQDLELYAEFAKERPDQILGVFIRYVDDGEMIPDPTGWQTLGASAQATPRVSNYVDGGVTPHPGATPTSAKPSARQRAITGLRTAIPKAKSLSLSINIPSPRSTPPNSRPSTPSAALSSGDGYFTSQPLSVEPEGMSNGNSNGSSSGGSGKGSAMSANQPSYKARGGYDATAPGPSSARAYTPRQGSAHSVNSFLGLGPPTPASAAPSMASATSGLSGLSGLSAFSSSSAYSRLPEPERKRAELQVRVYRARTQMPGHIPLRIFRSPEDCIEAEAILRREGNGD</sequence>
<dbReference type="InterPro" id="IPR019236">
    <property type="entry name" value="APP1_cat"/>
</dbReference>
<feature type="region of interest" description="Disordered" evidence="1">
    <location>
        <begin position="620"/>
        <end position="723"/>
    </location>
</feature>
<feature type="region of interest" description="Disordered" evidence="1">
    <location>
        <begin position="581"/>
        <end position="604"/>
    </location>
</feature>
<reference evidence="4" key="1">
    <citation type="submission" date="2024-06" db="EMBL/GenBank/DDBJ databases">
        <title>Multi-omics analyses provide insights into the biosynthesis of the anticancer antibiotic pleurotin in Hohenbuehelia grisea.</title>
        <authorList>
            <person name="Weaver J.A."/>
            <person name="Alberti F."/>
        </authorList>
    </citation>
    <scope>NUCLEOTIDE SEQUENCE [LARGE SCALE GENOMIC DNA]</scope>
    <source>
        <strain evidence="4">T-177</strain>
    </source>
</reference>
<feature type="compositionally biased region" description="Low complexity" evidence="1">
    <location>
        <begin position="663"/>
        <end position="672"/>
    </location>
</feature>